<dbReference type="EMBL" id="DRMH01000130">
    <property type="protein sequence ID" value="HFC98637.1"/>
    <property type="molecule type" value="Genomic_DNA"/>
</dbReference>
<gene>
    <name evidence="1 4" type="primary">sfsA</name>
    <name evidence="4" type="ORF">ENJ40_09335</name>
</gene>
<dbReference type="Gene3D" id="3.40.1350.60">
    <property type="match status" value="1"/>
</dbReference>
<comment type="caution">
    <text evidence="4">The sequence shown here is derived from an EMBL/GenBank/DDBJ whole genome shotgun (WGS) entry which is preliminary data.</text>
</comment>
<name>A0A7C3GF16_9BACT</name>
<accession>A0A7C3GF16</accession>
<dbReference type="PANTHER" id="PTHR30545">
    <property type="entry name" value="SUGAR FERMENTATION STIMULATION PROTEIN A"/>
    <property type="match status" value="1"/>
</dbReference>
<dbReference type="InterPro" id="IPR041465">
    <property type="entry name" value="SfsA_N"/>
</dbReference>
<feature type="domain" description="Sugar fermentation stimulation protein C-terminal" evidence="2">
    <location>
        <begin position="87"/>
        <end position="215"/>
    </location>
</feature>
<dbReference type="InterPro" id="IPR040452">
    <property type="entry name" value="SfsA_C"/>
</dbReference>
<evidence type="ECO:0000256" key="1">
    <source>
        <dbReference type="HAMAP-Rule" id="MF_00095"/>
    </source>
</evidence>
<dbReference type="Pfam" id="PF17746">
    <property type="entry name" value="SfsA_N"/>
    <property type="match status" value="1"/>
</dbReference>
<dbReference type="NCBIfam" id="TIGR00230">
    <property type="entry name" value="sfsA"/>
    <property type="match status" value="1"/>
</dbReference>
<evidence type="ECO:0000259" key="3">
    <source>
        <dbReference type="Pfam" id="PF17746"/>
    </source>
</evidence>
<dbReference type="InterPro" id="IPR005224">
    <property type="entry name" value="SfsA"/>
</dbReference>
<evidence type="ECO:0000259" key="2">
    <source>
        <dbReference type="Pfam" id="PF03749"/>
    </source>
</evidence>
<sequence>MMLFGIPADAEGVFLERPNRFLARVEVEGRVEEVHLHDPGRLPDLTRRGCPVLLRKAPNSRRKTRWDLLAFRVRDYWCFCHSGYHRRITANLLFEARPFGDFTDLKAEPRVGEGRLDFLLETSEGSLYLEVKGVTWAQGEVALFPDAPTERGVRHLRALISLVRSGNIAGLLFLVFRQEARRLRAAEEVDPAFAGTLREALRNGLQARAAVLSYDGRGVFFERYIPIEA</sequence>
<dbReference type="HAMAP" id="MF_00095">
    <property type="entry name" value="SfsA"/>
    <property type="match status" value="1"/>
</dbReference>
<dbReference type="Pfam" id="PF03749">
    <property type="entry name" value="SfsA"/>
    <property type="match status" value="1"/>
</dbReference>
<dbReference type="Proteomes" id="UP000886043">
    <property type="component" value="Unassembled WGS sequence"/>
</dbReference>
<evidence type="ECO:0000313" key="4">
    <source>
        <dbReference type="EMBL" id="HFC98637.1"/>
    </source>
</evidence>
<dbReference type="GO" id="GO:0003677">
    <property type="term" value="F:DNA binding"/>
    <property type="evidence" value="ECO:0007669"/>
    <property type="project" value="InterPro"/>
</dbReference>
<dbReference type="Gene3D" id="2.40.50.580">
    <property type="match status" value="1"/>
</dbReference>
<organism evidence="4">
    <name type="scientific">Thermosulfurimonas dismutans</name>
    <dbReference type="NCBI Taxonomy" id="999894"/>
    <lineage>
        <taxon>Bacteria</taxon>
        <taxon>Pseudomonadati</taxon>
        <taxon>Thermodesulfobacteriota</taxon>
        <taxon>Thermodesulfobacteria</taxon>
        <taxon>Thermodesulfobacteriales</taxon>
        <taxon>Thermodesulfobacteriaceae</taxon>
        <taxon>Thermosulfurimonas</taxon>
    </lineage>
</organism>
<protein>
    <recommendedName>
        <fullName evidence="1">Sugar fermentation stimulation protein homolog</fullName>
    </recommendedName>
</protein>
<feature type="domain" description="SfsA N-terminal OB" evidence="3">
    <location>
        <begin position="15"/>
        <end position="78"/>
    </location>
</feature>
<dbReference type="PANTHER" id="PTHR30545:SF2">
    <property type="entry name" value="SUGAR FERMENTATION STIMULATION PROTEIN A"/>
    <property type="match status" value="1"/>
</dbReference>
<reference evidence="4" key="1">
    <citation type="journal article" date="2020" name="mSystems">
        <title>Genome- and Community-Level Interaction Insights into Carbon Utilization and Element Cycling Functions of Hydrothermarchaeota in Hydrothermal Sediment.</title>
        <authorList>
            <person name="Zhou Z."/>
            <person name="Liu Y."/>
            <person name="Xu W."/>
            <person name="Pan J."/>
            <person name="Luo Z.H."/>
            <person name="Li M."/>
        </authorList>
    </citation>
    <scope>NUCLEOTIDE SEQUENCE [LARGE SCALE GENOMIC DNA]</scope>
    <source>
        <strain evidence="4">HyVt-483</strain>
    </source>
</reference>
<comment type="similarity">
    <text evidence="1">Belongs to the SfsA family.</text>
</comment>
<proteinExistence type="inferred from homology"/>
<dbReference type="AlphaFoldDB" id="A0A7C3GF16"/>